<dbReference type="Proteomes" id="UP000215027">
    <property type="component" value="Chromosome I"/>
</dbReference>
<organism evidence="4 5">
    <name type="scientific">Candidatus Promineifilum breve</name>
    <dbReference type="NCBI Taxonomy" id="1806508"/>
    <lineage>
        <taxon>Bacteria</taxon>
        <taxon>Bacillati</taxon>
        <taxon>Chloroflexota</taxon>
        <taxon>Ardenticatenia</taxon>
        <taxon>Candidatus Promineifilales</taxon>
        <taxon>Candidatus Promineifilaceae</taxon>
        <taxon>Candidatus Promineifilum</taxon>
    </lineage>
</organism>
<dbReference type="InterPro" id="IPR050832">
    <property type="entry name" value="Bact_Acetyltransf"/>
</dbReference>
<dbReference type="GO" id="GO:0016747">
    <property type="term" value="F:acyltransferase activity, transferring groups other than amino-acyl groups"/>
    <property type="evidence" value="ECO:0007669"/>
    <property type="project" value="InterPro"/>
</dbReference>
<keyword evidence="2" id="KW-0012">Acyltransferase</keyword>
<reference evidence="4" key="1">
    <citation type="submission" date="2016-01" db="EMBL/GenBank/DDBJ databases">
        <authorList>
            <person name="Mcilroy J.S."/>
            <person name="Karst M S."/>
            <person name="Albertsen M."/>
        </authorList>
    </citation>
    <scope>NUCLEOTIDE SEQUENCE</scope>
    <source>
        <strain evidence="4">Cfx-K</strain>
    </source>
</reference>
<evidence type="ECO:0000313" key="5">
    <source>
        <dbReference type="Proteomes" id="UP000215027"/>
    </source>
</evidence>
<dbReference type="PROSITE" id="PS51186">
    <property type="entry name" value="GNAT"/>
    <property type="match status" value="1"/>
</dbReference>
<evidence type="ECO:0000256" key="1">
    <source>
        <dbReference type="ARBA" id="ARBA00022679"/>
    </source>
</evidence>
<dbReference type="CDD" id="cd04301">
    <property type="entry name" value="NAT_SF"/>
    <property type="match status" value="1"/>
</dbReference>
<dbReference type="KEGG" id="pbf:CFX0092_A0350"/>
<gene>
    <name evidence="4" type="ORF">CFX0092_A0350</name>
</gene>
<dbReference type="Gene3D" id="3.40.630.30">
    <property type="match status" value="1"/>
</dbReference>
<dbReference type="EMBL" id="LN890655">
    <property type="protein sequence ID" value="CUS02231.2"/>
    <property type="molecule type" value="Genomic_DNA"/>
</dbReference>
<dbReference type="InterPro" id="IPR016181">
    <property type="entry name" value="Acyl_CoA_acyltransferase"/>
</dbReference>
<protein>
    <submittedName>
        <fullName evidence="4">GCN5-related N-acetyltransferase</fullName>
    </submittedName>
</protein>
<dbReference type="PANTHER" id="PTHR43877">
    <property type="entry name" value="AMINOALKYLPHOSPHONATE N-ACETYLTRANSFERASE-RELATED-RELATED"/>
    <property type="match status" value="1"/>
</dbReference>
<dbReference type="SUPFAM" id="SSF55729">
    <property type="entry name" value="Acyl-CoA N-acyltransferases (Nat)"/>
    <property type="match status" value="1"/>
</dbReference>
<keyword evidence="1" id="KW-0808">Transferase</keyword>
<sequence>MDLYPASEFSLEELTEAYNQTRADYLIPMPMNSVRMQEYILLYDIDLARSRVAVVDGAIVGLGMLGLRPEMGWLTRLGVLAEGRRQGVGNAILQALLDEARHIGLPVVWLEVILGNLPAHELFIKHHFRTTRELIVARRSPTAERTMTAVTAARKIHYLQHDEAIDLHCRRGERMNWLTSIDTMRNVRRLSNAAALGDYEQGMPQEMPHLSGIWIEFNDGSQGWVTYMATSYQLKNISVEVVRGDATRTTANLLEFMHRLHTAQDAIVENIPDDARWQGYHQAGYFEVFRRIEMVCDLSAYSNNASYGG</sequence>
<keyword evidence="5" id="KW-1185">Reference proteome</keyword>
<name>A0A160SXX5_9CHLR</name>
<dbReference type="Pfam" id="PF00583">
    <property type="entry name" value="Acetyltransf_1"/>
    <property type="match status" value="1"/>
</dbReference>
<dbReference type="AlphaFoldDB" id="A0A160SXX5"/>
<evidence type="ECO:0000256" key="2">
    <source>
        <dbReference type="ARBA" id="ARBA00023315"/>
    </source>
</evidence>
<evidence type="ECO:0000313" key="4">
    <source>
        <dbReference type="EMBL" id="CUS02231.2"/>
    </source>
</evidence>
<evidence type="ECO:0000259" key="3">
    <source>
        <dbReference type="PROSITE" id="PS51186"/>
    </source>
</evidence>
<proteinExistence type="predicted"/>
<feature type="domain" description="N-acetyltransferase" evidence="3">
    <location>
        <begin position="1"/>
        <end position="157"/>
    </location>
</feature>
<dbReference type="InterPro" id="IPR000182">
    <property type="entry name" value="GNAT_dom"/>
</dbReference>
<accession>A0A160SXX5</accession>